<accession>A0A835YRD6</accession>
<evidence type="ECO:0000256" key="1">
    <source>
        <dbReference type="SAM" id="MobiDB-lite"/>
    </source>
</evidence>
<evidence type="ECO:0000313" key="3">
    <source>
        <dbReference type="Proteomes" id="UP000664859"/>
    </source>
</evidence>
<comment type="caution">
    <text evidence="2">The sequence shown here is derived from an EMBL/GenBank/DDBJ whole genome shotgun (WGS) entry which is preliminary data.</text>
</comment>
<name>A0A835YRD6_9STRA</name>
<feature type="region of interest" description="Disordered" evidence="1">
    <location>
        <begin position="114"/>
        <end position="135"/>
    </location>
</feature>
<evidence type="ECO:0000313" key="2">
    <source>
        <dbReference type="EMBL" id="KAG5178657.1"/>
    </source>
</evidence>
<keyword evidence="3" id="KW-1185">Reference proteome</keyword>
<organism evidence="2 3">
    <name type="scientific">Tribonema minus</name>
    <dbReference type="NCBI Taxonomy" id="303371"/>
    <lineage>
        <taxon>Eukaryota</taxon>
        <taxon>Sar</taxon>
        <taxon>Stramenopiles</taxon>
        <taxon>Ochrophyta</taxon>
        <taxon>PX clade</taxon>
        <taxon>Xanthophyceae</taxon>
        <taxon>Tribonematales</taxon>
        <taxon>Tribonemataceae</taxon>
        <taxon>Tribonema</taxon>
    </lineage>
</organism>
<dbReference type="AlphaFoldDB" id="A0A835YRD6"/>
<dbReference type="EMBL" id="JAFCMP010000514">
    <property type="protein sequence ID" value="KAG5178657.1"/>
    <property type="molecule type" value="Genomic_DNA"/>
</dbReference>
<reference evidence="2" key="1">
    <citation type="submission" date="2021-02" db="EMBL/GenBank/DDBJ databases">
        <title>First Annotated Genome of the Yellow-green Alga Tribonema minus.</title>
        <authorList>
            <person name="Mahan K.M."/>
        </authorList>
    </citation>
    <scope>NUCLEOTIDE SEQUENCE</scope>
    <source>
        <strain evidence="2">UTEX B ZZ1240</strain>
    </source>
</reference>
<dbReference type="Proteomes" id="UP000664859">
    <property type="component" value="Unassembled WGS sequence"/>
</dbReference>
<protein>
    <submittedName>
        <fullName evidence="2">Uncharacterized protein</fullName>
    </submittedName>
</protein>
<proteinExistence type="predicted"/>
<sequence length="211" mass="21155">MKSAIRLRPAACDGGRDLRATLPQNRIRYPRECQQLGGRGSARRHVAAKLLHATGQKVAGRAHARRAAVAAAAAAAAALLPCARPPVTADGGGVRVQAAALMRAGAQAWNNATGAGGAAAWRPTRHGGRRNASSAAPAATYVPAAGAPGPRTRRRAVRVAAGAAVWRHCYLDSAAAAATAAGGAVAGDSLVPRAARACTHGAPLNDRSGPG</sequence>
<gene>
    <name evidence="2" type="ORF">JKP88DRAFT_273934</name>
</gene>